<dbReference type="Pfam" id="PF12874">
    <property type="entry name" value="zf-met"/>
    <property type="match status" value="1"/>
</dbReference>
<organism evidence="2 3">
    <name type="scientific">Exidia glandulosa HHB12029</name>
    <dbReference type="NCBI Taxonomy" id="1314781"/>
    <lineage>
        <taxon>Eukaryota</taxon>
        <taxon>Fungi</taxon>
        <taxon>Dikarya</taxon>
        <taxon>Basidiomycota</taxon>
        <taxon>Agaricomycotina</taxon>
        <taxon>Agaricomycetes</taxon>
        <taxon>Auriculariales</taxon>
        <taxon>Exidiaceae</taxon>
        <taxon>Exidia</taxon>
    </lineage>
</organism>
<evidence type="ECO:0000259" key="1">
    <source>
        <dbReference type="PROSITE" id="PS00028"/>
    </source>
</evidence>
<dbReference type="SUPFAM" id="SSF57667">
    <property type="entry name" value="beta-beta-alpha zinc fingers"/>
    <property type="match status" value="1"/>
</dbReference>
<feature type="domain" description="C2H2-type" evidence="1">
    <location>
        <begin position="11"/>
        <end position="33"/>
    </location>
</feature>
<sequence length="88" mass="10014">MYDANARLWVCWLCLKRMRHKGQLEQHLKGPAHAEKLFKCPGTACGKEASSLSGIMQHIESQRCDAYDLAMGVMQQLERKMSSFRITG</sequence>
<gene>
    <name evidence="2" type="ORF">EXIGLDRAFT_719088</name>
</gene>
<dbReference type="PROSITE" id="PS00028">
    <property type="entry name" value="ZINC_FINGER_C2H2_1"/>
    <property type="match status" value="1"/>
</dbReference>
<dbReference type="EMBL" id="KV426022">
    <property type="protein sequence ID" value="KZV91693.1"/>
    <property type="molecule type" value="Genomic_DNA"/>
</dbReference>
<dbReference type="Proteomes" id="UP000077266">
    <property type="component" value="Unassembled WGS sequence"/>
</dbReference>
<dbReference type="InterPro" id="IPR013087">
    <property type="entry name" value="Znf_C2H2_type"/>
</dbReference>
<dbReference type="Gene3D" id="3.30.160.60">
    <property type="entry name" value="Classic Zinc Finger"/>
    <property type="match status" value="1"/>
</dbReference>
<proteinExistence type="predicted"/>
<dbReference type="OrthoDB" id="6077919at2759"/>
<dbReference type="InterPro" id="IPR036236">
    <property type="entry name" value="Znf_C2H2_sf"/>
</dbReference>
<accession>A0A165HAV5</accession>
<evidence type="ECO:0000313" key="3">
    <source>
        <dbReference type="Proteomes" id="UP000077266"/>
    </source>
</evidence>
<dbReference type="STRING" id="1314781.A0A165HAV5"/>
<evidence type="ECO:0000313" key="2">
    <source>
        <dbReference type="EMBL" id="KZV91693.1"/>
    </source>
</evidence>
<protein>
    <recommendedName>
        <fullName evidence="1">C2H2-type domain-containing protein</fullName>
    </recommendedName>
</protein>
<reference evidence="2 3" key="1">
    <citation type="journal article" date="2016" name="Mol. Biol. Evol.">
        <title>Comparative Genomics of Early-Diverging Mushroom-Forming Fungi Provides Insights into the Origins of Lignocellulose Decay Capabilities.</title>
        <authorList>
            <person name="Nagy L.G."/>
            <person name="Riley R."/>
            <person name="Tritt A."/>
            <person name="Adam C."/>
            <person name="Daum C."/>
            <person name="Floudas D."/>
            <person name="Sun H."/>
            <person name="Yadav J.S."/>
            <person name="Pangilinan J."/>
            <person name="Larsson K.H."/>
            <person name="Matsuura K."/>
            <person name="Barry K."/>
            <person name="Labutti K."/>
            <person name="Kuo R."/>
            <person name="Ohm R.A."/>
            <person name="Bhattacharya S.S."/>
            <person name="Shirouzu T."/>
            <person name="Yoshinaga Y."/>
            <person name="Martin F.M."/>
            <person name="Grigoriev I.V."/>
            <person name="Hibbett D.S."/>
        </authorList>
    </citation>
    <scope>NUCLEOTIDE SEQUENCE [LARGE SCALE GENOMIC DNA]</scope>
    <source>
        <strain evidence="2 3">HHB12029</strain>
    </source>
</reference>
<dbReference type="AlphaFoldDB" id="A0A165HAV5"/>
<name>A0A165HAV5_EXIGL</name>
<dbReference type="InParanoid" id="A0A165HAV5"/>
<keyword evidence="3" id="KW-1185">Reference proteome</keyword>